<keyword evidence="3" id="KW-1185">Reference proteome</keyword>
<keyword evidence="1" id="KW-0472">Membrane</keyword>
<evidence type="ECO:0000313" key="2">
    <source>
        <dbReference type="EMBL" id="UUY04978.1"/>
    </source>
</evidence>
<dbReference type="RefSeq" id="WP_353865452.1">
    <property type="nucleotide sequence ID" value="NZ_CP088295.1"/>
</dbReference>
<reference evidence="3" key="1">
    <citation type="submission" date="2021-11" db="EMBL/GenBank/DDBJ databases">
        <title>Cultivation dependent microbiological survey of springs from the worlds oldest radium mine currently devoted to the extraction of radon-saturated water.</title>
        <authorList>
            <person name="Kapinusova G."/>
            <person name="Smrhova T."/>
            <person name="Strejcek M."/>
            <person name="Suman J."/>
            <person name="Jani K."/>
            <person name="Pajer P."/>
            <person name="Uhlik O."/>
        </authorList>
    </citation>
    <scope>NUCLEOTIDE SEQUENCE [LARGE SCALE GENOMIC DNA]</scope>
    <source>
        <strain evidence="3">J379</strain>
    </source>
</reference>
<feature type="transmembrane region" description="Helical" evidence="1">
    <location>
        <begin position="69"/>
        <end position="86"/>
    </location>
</feature>
<accession>A0ABY5PJX4</accession>
<feature type="transmembrane region" description="Helical" evidence="1">
    <location>
        <begin position="42"/>
        <end position="63"/>
    </location>
</feature>
<keyword evidence="1" id="KW-0812">Transmembrane</keyword>
<protein>
    <submittedName>
        <fullName evidence="2">Uncharacterized protein</fullName>
    </submittedName>
</protein>
<dbReference type="Proteomes" id="UP001058860">
    <property type="component" value="Chromosome"/>
</dbReference>
<name>A0ABY5PJX4_9ACTN</name>
<evidence type="ECO:0000313" key="3">
    <source>
        <dbReference type="Proteomes" id="UP001058860"/>
    </source>
</evidence>
<dbReference type="EMBL" id="CP088295">
    <property type="protein sequence ID" value="UUY04978.1"/>
    <property type="molecule type" value="Genomic_DNA"/>
</dbReference>
<gene>
    <name evidence="2" type="ORF">LRS13_05465</name>
</gene>
<proteinExistence type="predicted"/>
<keyword evidence="1" id="KW-1133">Transmembrane helix</keyword>
<sequence>MKVRDDQGQRWDIRVPVAAWRQRWRRLDLDAFWPTEWDGVGALALGAALLLLSLVAVLIVPALVFVAEFALLLLLLVPATLVRAVGRRWAVEADQRTGDTRRHIIWHTTSWRRARRARREIAAAIAGGRPEFVPAGCTREELPATMHGGDLPDLPVLGGGADAPVW</sequence>
<evidence type="ECO:0000256" key="1">
    <source>
        <dbReference type="SAM" id="Phobius"/>
    </source>
</evidence>
<organism evidence="2 3">
    <name type="scientific">Svornostia abyssi</name>
    <dbReference type="NCBI Taxonomy" id="2898438"/>
    <lineage>
        <taxon>Bacteria</taxon>
        <taxon>Bacillati</taxon>
        <taxon>Actinomycetota</taxon>
        <taxon>Thermoleophilia</taxon>
        <taxon>Solirubrobacterales</taxon>
        <taxon>Baekduiaceae</taxon>
        <taxon>Svornostia</taxon>
    </lineage>
</organism>